<comment type="similarity">
    <text evidence="2 7">Belongs to the OMP decarboxylase family. Type 2 subfamily.</text>
</comment>
<dbReference type="PANTHER" id="PTHR43375:SF1">
    <property type="entry name" value="OROTIDINE 5'-PHOSPHATE DECARBOXYLASE"/>
    <property type="match status" value="1"/>
</dbReference>
<evidence type="ECO:0000256" key="5">
    <source>
        <dbReference type="ARBA" id="ARBA00023239"/>
    </source>
</evidence>
<dbReference type="EMBL" id="QOUI01000001">
    <property type="protein sequence ID" value="RCK71158.1"/>
    <property type="molecule type" value="Genomic_DNA"/>
</dbReference>
<evidence type="ECO:0000256" key="4">
    <source>
        <dbReference type="ARBA" id="ARBA00022975"/>
    </source>
</evidence>
<dbReference type="HAMAP" id="MF_01215">
    <property type="entry name" value="OMPdecase_type2"/>
    <property type="match status" value="1"/>
</dbReference>
<feature type="domain" description="Orotidine 5'-phosphate decarboxylase" evidence="8">
    <location>
        <begin position="28"/>
        <end position="282"/>
    </location>
</feature>
<dbReference type="Proteomes" id="UP000252770">
    <property type="component" value="Unassembled WGS sequence"/>
</dbReference>
<dbReference type="GO" id="GO:0044205">
    <property type="term" value="P:'de novo' UMP biosynthetic process"/>
    <property type="evidence" value="ECO:0007669"/>
    <property type="project" value="UniProtKB-UniRule"/>
</dbReference>
<dbReference type="RefSeq" id="WP_114124861.1">
    <property type="nucleotide sequence ID" value="NZ_QOUI01000001.1"/>
</dbReference>
<gene>
    <name evidence="7 9" type="primary">pyrF</name>
    <name evidence="9" type="ORF">DT076_01480</name>
</gene>
<evidence type="ECO:0000259" key="8">
    <source>
        <dbReference type="SMART" id="SM00934"/>
    </source>
</evidence>
<accession>A0A367YZA6</accession>
<proteinExistence type="inferred from homology"/>
<dbReference type="NCBIfam" id="TIGR02127">
    <property type="entry name" value="pyrF_sub2"/>
    <property type="match status" value="1"/>
</dbReference>
<dbReference type="InterPro" id="IPR001754">
    <property type="entry name" value="OMPdeCOase_dom"/>
</dbReference>
<evidence type="ECO:0000256" key="3">
    <source>
        <dbReference type="ARBA" id="ARBA00022793"/>
    </source>
</evidence>
<dbReference type="InterPro" id="IPR011995">
    <property type="entry name" value="OMPdecase_type-2"/>
</dbReference>
<dbReference type="GO" id="GO:0004590">
    <property type="term" value="F:orotidine-5'-phosphate decarboxylase activity"/>
    <property type="evidence" value="ECO:0007669"/>
    <property type="project" value="UniProtKB-UniRule"/>
</dbReference>
<evidence type="ECO:0000313" key="10">
    <source>
        <dbReference type="Proteomes" id="UP000252770"/>
    </source>
</evidence>
<dbReference type="PANTHER" id="PTHR43375">
    <property type="entry name" value="OROTIDINE 5'-PHOSPHATE DECARBOXYLASE"/>
    <property type="match status" value="1"/>
</dbReference>
<dbReference type="GO" id="GO:0006207">
    <property type="term" value="P:'de novo' pyrimidine nucleobase biosynthetic process"/>
    <property type="evidence" value="ECO:0007669"/>
    <property type="project" value="InterPro"/>
</dbReference>
<evidence type="ECO:0000256" key="7">
    <source>
        <dbReference type="HAMAP-Rule" id="MF_01215"/>
    </source>
</evidence>
<evidence type="ECO:0000256" key="1">
    <source>
        <dbReference type="ARBA" id="ARBA00004861"/>
    </source>
</evidence>
<dbReference type="InterPro" id="IPR011060">
    <property type="entry name" value="RibuloseP-bd_barrel"/>
</dbReference>
<dbReference type="Pfam" id="PF00215">
    <property type="entry name" value="OMPdecase"/>
    <property type="match status" value="1"/>
</dbReference>
<dbReference type="CDD" id="cd04725">
    <property type="entry name" value="OMP_decarboxylase_like"/>
    <property type="match status" value="1"/>
</dbReference>
<comment type="caution">
    <text evidence="9">The sequence shown here is derived from an EMBL/GenBank/DDBJ whole genome shotgun (WGS) entry which is preliminary data.</text>
</comment>
<dbReference type="InterPro" id="IPR013785">
    <property type="entry name" value="Aldolase_TIM"/>
</dbReference>
<reference evidence="9 10" key="1">
    <citation type="submission" date="2018-07" db="EMBL/GenBank/DDBJ databases">
        <title>Desertimonas flava gen. nov. sp. nov.</title>
        <authorList>
            <person name="Liu S."/>
        </authorList>
    </citation>
    <scope>NUCLEOTIDE SEQUENCE [LARGE SCALE GENOMIC DNA]</scope>
    <source>
        <strain evidence="9 10">16Sb5-5</strain>
    </source>
</reference>
<keyword evidence="3 7" id="KW-0210">Decarboxylase</keyword>
<dbReference type="SUPFAM" id="SSF51366">
    <property type="entry name" value="Ribulose-phoshate binding barrel"/>
    <property type="match status" value="1"/>
</dbReference>
<keyword evidence="4 7" id="KW-0665">Pyrimidine biosynthesis</keyword>
<evidence type="ECO:0000313" key="9">
    <source>
        <dbReference type="EMBL" id="RCK71158.1"/>
    </source>
</evidence>
<sequence>MTSTDPRPGTGRPSYGERLAAVTGRRGRLCVGIDPHPGLLSTWGLADDASGLEVFARGVVSAVGDLVAVFKPQSALFERFGSAGIAVLERVLADVAAAGALSVLDAKRGDIGSTMAGYARAYLDDGGPLAADALTVNPYLGLEALEPAFTAAAASGRGLYVLARTSNPDSAQLQLATRDGRTVAQTVVDEVQARNDALRPDPGSGVESGAAGPFGVVVGGTHGQAELDLSAFDGSVLVPGVGAQGATVADLAERFSVPRLLLPSSSRGVLAAGPDPSGLRQAVTALVAETAVLG</sequence>
<dbReference type="SMART" id="SM00934">
    <property type="entry name" value="OMPdecase"/>
    <property type="match status" value="1"/>
</dbReference>
<comment type="catalytic activity">
    <reaction evidence="6 7">
        <text>orotidine 5'-phosphate + H(+) = UMP + CO2</text>
        <dbReference type="Rhea" id="RHEA:11596"/>
        <dbReference type="ChEBI" id="CHEBI:15378"/>
        <dbReference type="ChEBI" id="CHEBI:16526"/>
        <dbReference type="ChEBI" id="CHEBI:57538"/>
        <dbReference type="ChEBI" id="CHEBI:57865"/>
        <dbReference type="EC" id="4.1.1.23"/>
    </reaction>
</comment>
<comment type="pathway">
    <text evidence="1 7">Pyrimidine metabolism; UMP biosynthesis via de novo pathway; UMP from orotate: step 2/2.</text>
</comment>
<dbReference type="UniPathway" id="UPA00070">
    <property type="reaction ID" value="UER00120"/>
</dbReference>
<feature type="active site" description="Proton donor" evidence="7">
    <location>
        <position position="107"/>
    </location>
</feature>
<protein>
    <recommendedName>
        <fullName evidence="7">Orotidine 5'-phosphate decarboxylase</fullName>
        <ecNumber evidence="7">4.1.1.23</ecNumber>
    </recommendedName>
    <alternativeName>
        <fullName evidence="7">OMP decarboxylase</fullName>
        <shortName evidence="7">OMPDCase</shortName>
        <shortName evidence="7">OMPdecase</shortName>
    </alternativeName>
</protein>
<keyword evidence="5 7" id="KW-0456">Lyase</keyword>
<evidence type="ECO:0000256" key="6">
    <source>
        <dbReference type="ARBA" id="ARBA00049157"/>
    </source>
</evidence>
<name>A0A367YZA6_9ACTN</name>
<dbReference type="EC" id="4.1.1.23" evidence="7"/>
<organism evidence="9 10">
    <name type="scientific">Desertihabitans brevis</name>
    <dbReference type="NCBI Taxonomy" id="2268447"/>
    <lineage>
        <taxon>Bacteria</taxon>
        <taxon>Bacillati</taxon>
        <taxon>Actinomycetota</taxon>
        <taxon>Actinomycetes</taxon>
        <taxon>Propionibacteriales</taxon>
        <taxon>Propionibacteriaceae</taxon>
        <taxon>Desertihabitans</taxon>
    </lineage>
</organism>
<keyword evidence="10" id="KW-1185">Reference proteome</keyword>
<evidence type="ECO:0000256" key="2">
    <source>
        <dbReference type="ARBA" id="ARBA00008847"/>
    </source>
</evidence>
<dbReference type="AlphaFoldDB" id="A0A367YZA6"/>
<dbReference type="Gene3D" id="3.20.20.70">
    <property type="entry name" value="Aldolase class I"/>
    <property type="match status" value="1"/>
</dbReference>